<evidence type="ECO:0000313" key="1">
    <source>
        <dbReference type="EMBL" id="NGX98868.1"/>
    </source>
</evidence>
<reference evidence="1" key="1">
    <citation type="submission" date="2020-02" db="EMBL/GenBank/DDBJ databases">
        <title>Draft genome sequence of Candidatus Afipia apatlaquensis IBT-C3, a potential strain for decolorization of textile dyes.</title>
        <authorList>
            <person name="Sanchez-Reyes A."/>
            <person name="Breton-Deval L."/>
            <person name="Mangelson H."/>
            <person name="Sanchez-Flores A."/>
        </authorList>
    </citation>
    <scope>NUCLEOTIDE SEQUENCE [LARGE SCALE GENOMIC DNA]</scope>
    <source>
        <strain evidence="1">IBT-C3</strain>
    </source>
</reference>
<accession>A0A7C9VI43</accession>
<dbReference type="EMBL" id="JAAMRR010001413">
    <property type="protein sequence ID" value="NGX98868.1"/>
    <property type="molecule type" value="Genomic_DNA"/>
</dbReference>
<gene>
    <name evidence="1" type="ORF">G4V63_27790</name>
</gene>
<sequence length="210" mass="24775">MEEKLISKKELLELTGISYGQLYRWKRKNLIPEEWFIKKSAFTGQETFFPREKILDRVEKIKNMKDDASLDDLAQIFSPEVSDVKISYEKLVEKNIIMKNIIDIYRDFNSMIDLYSFNEILYMSVLEKFLLEGSISIEESKNVLQTLQDNYNKYAGRNCEILFVRKMGIGIAIILSVPNEVYFEKLSKIVMKISINETIEKLKLRIKELF</sequence>
<evidence type="ECO:0000313" key="2">
    <source>
        <dbReference type="Proteomes" id="UP000480266"/>
    </source>
</evidence>
<protein>
    <submittedName>
        <fullName evidence="1">YhbD family protein</fullName>
    </submittedName>
</protein>
<name>A0A7C9VI43_9BRAD</name>
<dbReference type="Pfam" id="PF13171">
    <property type="entry name" value="DUF4004"/>
    <property type="match status" value="1"/>
</dbReference>
<proteinExistence type="predicted"/>
<dbReference type="AlphaFoldDB" id="A0A7C9VI43"/>
<dbReference type="Proteomes" id="UP000480266">
    <property type="component" value="Unassembled WGS sequence"/>
</dbReference>
<dbReference type="InterPro" id="IPR025063">
    <property type="entry name" value="DUF4004"/>
</dbReference>
<comment type="caution">
    <text evidence="1">The sequence shown here is derived from an EMBL/GenBank/DDBJ whole genome shotgun (WGS) entry which is preliminary data.</text>
</comment>
<organism evidence="1 2">
    <name type="scientific">Candidatus Afipia apatlaquensis</name>
    <dbReference type="NCBI Taxonomy" id="2712852"/>
    <lineage>
        <taxon>Bacteria</taxon>
        <taxon>Pseudomonadati</taxon>
        <taxon>Pseudomonadota</taxon>
        <taxon>Alphaproteobacteria</taxon>
        <taxon>Hyphomicrobiales</taxon>
        <taxon>Nitrobacteraceae</taxon>
        <taxon>Afipia</taxon>
    </lineage>
</organism>
<keyword evidence="2" id="KW-1185">Reference proteome</keyword>